<keyword evidence="2" id="KW-0472">Membrane</keyword>
<accession>A0ABX2JU66</accession>
<organism evidence="3 4">
    <name type="scientific">Mycolicibacterium sphagni</name>
    <dbReference type="NCBI Taxonomy" id="1786"/>
    <lineage>
        <taxon>Bacteria</taxon>
        <taxon>Bacillati</taxon>
        <taxon>Actinomycetota</taxon>
        <taxon>Actinomycetes</taxon>
        <taxon>Mycobacteriales</taxon>
        <taxon>Mycobacteriaceae</taxon>
        <taxon>Mycolicibacterium</taxon>
    </lineage>
</organism>
<keyword evidence="2" id="KW-1133">Transmembrane helix</keyword>
<evidence type="ECO:0008006" key="5">
    <source>
        <dbReference type="Google" id="ProtNLM"/>
    </source>
</evidence>
<evidence type="ECO:0000256" key="1">
    <source>
        <dbReference type="SAM" id="MobiDB-lite"/>
    </source>
</evidence>
<feature type="transmembrane region" description="Helical" evidence="2">
    <location>
        <begin position="78"/>
        <end position="101"/>
    </location>
</feature>
<comment type="caution">
    <text evidence="3">The sequence shown here is derived from an EMBL/GenBank/DDBJ whole genome shotgun (WGS) entry which is preliminary data.</text>
</comment>
<keyword evidence="4" id="KW-1185">Reference proteome</keyword>
<reference evidence="3 4" key="1">
    <citation type="submission" date="2019-05" db="EMBL/GenBank/DDBJ databases">
        <title>Mycolicibacterium sphagni ENV482 genome assembly.</title>
        <authorList>
            <person name="Chen W."/>
            <person name="Faulkner N.W."/>
            <person name="Hyman M.R."/>
        </authorList>
    </citation>
    <scope>NUCLEOTIDE SEQUENCE [LARGE SCALE GENOMIC DNA]</scope>
    <source>
        <strain evidence="3 4">ENV482</strain>
    </source>
</reference>
<dbReference type="Pfam" id="PF11139">
    <property type="entry name" value="SfLAP"/>
    <property type="match status" value="1"/>
</dbReference>
<keyword evidence="2" id="KW-0812">Transmembrane</keyword>
<name>A0ABX2JU66_9MYCO</name>
<evidence type="ECO:0000313" key="3">
    <source>
        <dbReference type="EMBL" id="NTY61151.1"/>
    </source>
</evidence>
<dbReference type="EMBL" id="VBSB01000010">
    <property type="protein sequence ID" value="NTY61151.1"/>
    <property type="molecule type" value="Genomic_DNA"/>
</dbReference>
<feature type="transmembrane region" description="Helical" evidence="2">
    <location>
        <begin position="220"/>
        <end position="242"/>
    </location>
</feature>
<dbReference type="InterPro" id="IPR021315">
    <property type="entry name" value="Gap/Sap"/>
</dbReference>
<feature type="transmembrane region" description="Helical" evidence="2">
    <location>
        <begin position="45"/>
        <end position="66"/>
    </location>
</feature>
<proteinExistence type="predicted"/>
<feature type="transmembrane region" description="Helical" evidence="2">
    <location>
        <begin position="262"/>
        <end position="282"/>
    </location>
</feature>
<gene>
    <name evidence="3" type="ORF">FEG63_16525</name>
</gene>
<evidence type="ECO:0000313" key="4">
    <source>
        <dbReference type="Proteomes" id="UP000708347"/>
    </source>
</evidence>
<feature type="transmembrane region" description="Helical" evidence="2">
    <location>
        <begin position="113"/>
        <end position="133"/>
    </location>
</feature>
<evidence type="ECO:0000256" key="2">
    <source>
        <dbReference type="SAM" id="Phobius"/>
    </source>
</evidence>
<sequence>MTTSVSNATARWHASSRRDPRGSARGAVTCGHASAAVPVSTHLPVIATLALALLFSPETLVLGLVVASDKVVPRQATLAFAAGAIAGIAFATGIGVGIAALTGYPAESGADHTSWPGFVVRLLIAAALLAIGVRRALGAIRHKPIADVSKPERRPSKLRTRLVERFPGLDPKADLPARQRITRAGLAGFTVCGLHPKVFPIAIAAGHQILEITHRGERTLGAVVFAVIAVIPALAPTVIEMVRPGAAGRIKDGYERIMKVHGRWIVAVLLLAAAAFVAHNAFEHMPGR</sequence>
<protein>
    <recommendedName>
        <fullName evidence="5">Sap-like sulfolipid-1-addressing protein</fullName>
    </recommendedName>
</protein>
<dbReference type="Proteomes" id="UP000708347">
    <property type="component" value="Unassembled WGS sequence"/>
</dbReference>
<feature type="region of interest" description="Disordered" evidence="1">
    <location>
        <begin position="1"/>
        <end position="26"/>
    </location>
</feature>